<evidence type="ECO:0000256" key="2">
    <source>
        <dbReference type="ARBA" id="ARBA00008526"/>
    </source>
</evidence>
<feature type="transmembrane region" description="Helical" evidence="10">
    <location>
        <begin position="1473"/>
        <end position="1490"/>
    </location>
</feature>
<keyword evidence="7" id="KW-0067">ATP-binding</keyword>
<feature type="transmembrane region" description="Helical" evidence="10">
    <location>
        <begin position="494"/>
        <end position="516"/>
    </location>
</feature>
<keyword evidence="9 10" id="KW-0472">Membrane</keyword>
<dbReference type="FunFam" id="3.40.50.300:FF:000933">
    <property type="entry name" value="ABC transporter A family member 7"/>
    <property type="match status" value="1"/>
</dbReference>
<dbReference type="PANTHER" id="PTHR19229:SF36">
    <property type="entry name" value="ATP-BINDING CASSETTE SUB-FAMILY A MEMBER 2"/>
    <property type="match status" value="1"/>
</dbReference>
<dbReference type="SMART" id="SM00382">
    <property type="entry name" value="AAA"/>
    <property type="match status" value="2"/>
</dbReference>
<evidence type="ECO:0000256" key="3">
    <source>
        <dbReference type="ARBA" id="ARBA00022448"/>
    </source>
</evidence>
<dbReference type="InterPro" id="IPR027417">
    <property type="entry name" value="P-loop_NTPase"/>
</dbReference>
<feature type="transmembrane region" description="Helical" evidence="10">
    <location>
        <begin position="594"/>
        <end position="614"/>
    </location>
</feature>
<reference evidence="12" key="1">
    <citation type="submission" date="2020-06" db="EMBL/GenBank/DDBJ databases">
        <title>WGS assembly of Ceratodon purpureus strain R40.</title>
        <authorList>
            <person name="Carey S.B."/>
            <person name="Jenkins J."/>
            <person name="Shu S."/>
            <person name="Lovell J.T."/>
            <person name="Sreedasyam A."/>
            <person name="Maumus F."/>
            <person name="Tiley G.P."/>
            <person name="Fernandez-Pozo N."/>
            <person name="Barry K."/>
            <person name="Chen C."/>
            <person name="Wang M."/>
            <person name="Lipzen A."/>
            <person name="Daum C."/>
            <person name="Saski C.A."/>
            <person name="Payton A.C."/>
            <person name="Mcbreen J.C."/>
            <person name="Conrad R.E."/>
            <person name="Kollar L.M."/>
            <person name="Olsson S."/>
            <person name="Huttunen S."/>
            <person name="Landis J.B."/>
            <person name="Wickett N.J."/>
            <person name="Johnson M.G."/>
            <person name="Rensing S.A."/>
            <person name="Grimwood J."/>
            <person name="Schmutz J."/>
            <person name="Mcdaniel S.F."/>
        </authorList>
    </citation>
    <scope>NUCLEOTIDE SEQUENCE</scope>
    <source>
        <strain evidence="12">R40</strain>
    </source>
</reference>
<dbReference type="CDD" id="cd03263">
    <property type="entry name" value="ABC_subfamily_A"/>
    <property type="match status" value="2"/>
</dbReference>
<dbReference type="Pfam" id="PF12698">
    <property type="entry name" value="ABC2_membrane_3"/>
    <property type="match status" value="2"/>
</dbReference>
<dbReference type="InterPro" id="IPR003439">
    <property type="entry name" value="ABC_transporter-like_ATP-bd"/>
</dbReference>
<dbReference type="InterPro" id="IPR003593">
    <property type="entry name" value="AAA+_ATPase"/>
</dbReference>
<accession>A0A8T0I423</accession>
<organism evidence="12 13">
    <name type="scientific">Ceratodon purpureus</name>
    <name type="common">Fire moss</name>
    <name type="synonym">Dicranum purpureum</name>
    <dbReference type="NCBI Taxonomy" id="3225"/>
    <lineage>
        <taxon>Eukaryota</taxon>
        <taxon>Viridiplantae</taxon>
        <taxon>Streptophyta</taxon>
        <taxon>Embryophyta</taxon>
        <taxon>Bryophyta</taxon>
        <taxon>Bryophytina</taxon>
        <taxon>Bryopsida</taxon>
        <taxon>Dicranidae</taxon>
        <taxon>Pseudoditrichales</taxon>
        <taxon>Ditrichaceae</taxon>
        <taxon>Ceratodon</taxon>
    </lineage>
</organism>
<gene>
    <name evidence="12" type="ORF">KC19_5G146400</name>
</gene>
<dbReference type="SUPFAM" id="SSF52540">
    <property type="entry name" value="P-loop containing nucleoside triphosphate hydrolases"/>
    <property type="match status" value="2"/>
</dbReference>
<evidence type="ECO:0000256" key="4">
    <source>
        <dbReference type="ARBA" id="ARBA00022692"/>
    </source>
</evidence>
<evidence type="ECO:0000313" key="12">
    <source>
        <dbReference type="EMBL" id="KAG0577298.1"/>
    </source>
</evidence>
<comment type="similarity">
    <text evidence="2">Belongs to the ABC transporter superfamily. ABCA family. CPR flippase (TC 3.A.1.211) subfamily.</text>
</comment>
<feature type="transmembrane region" description="Helical" evidence="10">
    <location>
        <begin position="1278"/>
        <end position="1302"/>
    </location>
</feature>
<feature type="transmembrane region" description="Helical" evidence="10">
    <location>
        <begin position="1393"/>
        <end position="1415"/>
    </location>
</feature>
<dbReference type="Proteomes" id="UP000822688">
    <property type="component" value="Chromosome 5"/>
</dbReference>
<dbReference type="InterPro" id="IPR017871">
    <property type="entry name" value="ABC_transporter-like_CS"/>
</dbReference>
<feature type="transmembrane region" description="Helical" evidence="10">
    <location>
        <begin position="522"/>
        <end position="542"/>
    </location>
</feature>
<dbReference type="Pfam" id="PF00005">
    <property type="entry name" value="ABC_tran"/>
    <property type="match status" value="2"/>
</dbReference>
<dbReference type="InterPro" id="IPR026082">
    <property type="entry name" value="ABCA"/>
</dbReference>
<dbReference type="InterPro" id="IPR056264">
    <property type="entry name" value="R2_ABCA1-4-like"/>
</dbReference>
<feature type="transmembrane region" description="Helical" evidence="10">
    <location>
        <begin position="1362"/>
        <end position="1387"/>
    </location>
</feature>
<keyword evidence="13" id="KW-1185">Reference proteome</keyword>
<dbReference type="GO" id="GO:0005319">
    <property type="term" value="F:lipid transporter activity"/>
    <property type="evidence" value="ECO:0007669"/>
    <property type="project" value="TreeGrafter"/>
</dbReference>
<dbReference type="Pfam" id="PF23321">
    <property type="entry name" value="R1_ABCA1"/>
    <property type="match status" value="1"/>
</dbReference>
<name>A0A8T0I423_CERPU</name>
<dbReference type="PANTHER" id="PTHR19229">
    <property type="entry name" value="ATP-BINDING CASSETTE TRANSPORTER SUBFAMILY A ABCA"/>
    <property type="match status" value="1"/>
</dbReference>
<protein>
    <recommendedName>
        <fullName evidence="11">ABC transporter domain-containing protein</fullName>
    </recommendedName>
</protein>
<dbReference type="PROSITE" id="PS00211">
    <property type="entry name" value="ABC_TRANSPORTER_1"/>
    <property type="match status" value="2"/>
</dbReference>
<evidence type="ECO:0000256" key="8">
    <source>
        <dbReference type="ARBA" id="ARBA00022989"/>
    </source>
</evidence>
<evidence type="ECO:0000256" key="7">
    <source>
        <dbReference type="ARBA" id="ARBA00022840"/>
    </source>
</evidence>
<evidence type="ECO:0000259" key="11">
    <source>
        <dbReference type="PROSITE" id="PS50893"/>
    </source>
</evidence>
<sequence>MAQPESVVSDGVEMVEKDQQRGRFLPDQEERTLQGNHFTLPPPVRGRDQLRALLRRQWLHKRRGWGQTMTEILSPLLFMTLLVWGWARSVEEHFQEDIFVNQTLPISLLVKQDLLSNSKSLLELCPPSLLVQQRLSPEELGLLVALMREEVAHGFGKSALRNLTKSFAHGEANSYNVTSISPALADLSLKCLESAVQVSTIMKTFNAYNGPLPVPSFDGFVQAHKLLQRSLKSGNGQQYEDALRAQRMFGNLLGNLLQLGYITFAPDSPEVTALVEYLSNSTEFFKDIYGGIFHSEQEAEKFAMTSVEPERPTWAIIVVNDFDIEGGNVDYKIRMNFTTVPSTWDTLHKQRKGLLTYYKHYYTSGFLSLQDAINGYVLQRVAKQNLSELLTHEPVWGAPFPTAARTRNRFYHKVGPLLEIMLCLTALYPLGMLVKGMVEDKESRAKQTMQIMGLKSWVFAVSWLMTYLVIFLLISIMMTTLLSMTFFPRSDPSLLFILYFLFTTSLISFGFFLSVLFSRSKLAAIVAPFILFIALMPRYLFFRTSNGEAIMGKTIASLLPPTAYAFGVDLLAHYEKAGYGLTWENIGDDGYSMARVLILLVADSVLYILLAWYLEQVFPSEFGAPQRPWFLFSPSYWRNCKANQESATYQKLNTTDTMDDIVQGEIEPLYTDDQEASIQIQGLRKVYSDGKVAVSGLTLNFLEDHITALLGHNGAGKSTTISMLTGLIQPSSGDAKIWGRSILSNMNEVRRTIGLCPQQNVLFSYLTVKEHLELYAAVKGVPKHSLPLAVDDMVMSLGLKDKIETRAENLSGGMQRKLQVGMAMIGGSRVVFLDEPTCGLDPQSRRSVWELLRNFKCGRAIVLTTHYMDEADILCDRIAIMSDGQLQCCGSSLFLKSRYGVGYNLSMTRSNPSCNDSAVTELVKRHVPQAIPLSSAGGEMSFQLQSTNKAAFAQLFQELEKNLDVLHIGSYGVSMTTLEEVFLRLADKDQTTLEDQLSKENPSDILKSDKYKNSHTVKMPFRKPTYLSEKRDRSFGRAFKQMFLKRAIIARRDLKAFANSILLPVVAIGLVMLVMKLNIDPAGPQLQLNFDMYSSVVTGRKVFSPVAIIPVAGPATSFLALHDASKYVRFDQQRGVNNSVQMSQQLLQTLYHVPARFGALVFNDTLWPRLNTSSLRELNLTQVKGEARTITKANFSSQHTDETIGTALGHFETEDGKGLFSSVTLLFNTTSDHSFPALIQELAQVAFQTTSKNTSATLRMSSHPLPLTKNEALRVQNILTGLAALFTLIPLSYCAASFAVFVVQERVVKAKLLQMVSGASSFSYWAAAYAWDMLSYLAIVSTTMLVLVLYQDQSFTGSWAKASAAIALLIAFGLAVVPLTYCYSFAFSNHANAQVAIAGLHLITGFGMLGSSILMSSLENTKVLNEHLILVYQLFPPYNLGRGLANLASLDLESTLKGRASNPYLWDVTGRSLALMLLEAAVFIILTLLIDSGTLLPCWLSLKADTVPTSFPHRGVQSGEEDYDVGLERKRVEGGLASEDSVVVHRLRKVYPDHGLDGAKVAVKNLSLGIPPGQCFGFLGVNGAGKTTTLSILSGDIKPTSGDAFITGNSVLTELGAAQKQIGYCPQFNPLLDFMTAREHLHLYASLKGVPSHNIAEVVTDLVEAVGLENYVDKVAGSYSGGNKRKLALSIALIGDPAVLFLDEPSSGMDPVTRRAMWNLIANAVTEKNMSAVLTTHSMEECEALCGRVGVMVAGSLVCLGSIQHIKSRFGQGYTVELQCATSASLVKLHHFMTSKFPGAHLEEEHMVRVKYSLSRAGLSLSHVFASLETAKHELELEDYSVSQSTLEQVFLSLANGHNVVDYADDDAQLLLDKGNN</sequence>
<evidence type="ECO:0000256" key="6">
    <source>
        <dbReference type="ARBA" id="ARBA00022741"/>
    </source>
</evidence>
<keyword evidence="4 10" id="KW-0812">Transmembrane</keyword>
<dbReference type="InterPro" id="IPR013525">
    <property type="entry name" value="ABC2_TM"/>
</dbReference>
<evidence type="ECO:0000256" key="5">
    <source>
        <dbReference type="ARBA" id="ARBA00022737"/>
    </source>
</evidence>
<dbReference type="FunFam" id="3.40.50.300:FF:000335">
    <property type="entry name" value="ATP binding cassette subfamily A member 5"/>
    <property type="match status" value="1"/>
</dbReference>
<proteinExistence type="inferred from homology"/>
<keyword evidence="6" id="KW-0547">Nucleotide-binding</keyword>
<comment type="caution">
    <text evidence="12">The sequence shown here is derived from an EMBL/GenBank/DDBJ whole genome shotgun (WGS) entry which is preliminary data.</text>
</comment>
<evidence type="ECO:0000256" key="1">
    <source>
        <dbReference type="ARBA" id="ARBA00004141"/>
    </source>
</evidence>
<dbReference type="Gene3D" id="3.40.50.300">
    <property type="entry name" value="P-loop containing nucleotide triphosphate hydrolases"/>
    <property type="match status" value="2"/>
</dbReference>
<keyword evidence="5" id="KW-0677">Repeat</keyword>
<dbReference type="GO" id="GO:0016020">
    <property type="term" value="C:membrane"/>
    <property type="evidence" value="ECO:0007669"/>
    <property type="project" value="UniProtKB-SubCell"/>
</dbReference>
<dbReference type="PROSITE" id="PS50893">
    <property type="entry name" value="ABC_TRANSPORTER_2"/>
    <property type="match status" value="2"/>
</dbReference>
<comment type="subcellular location">
    <subcellularLocation>
        <location evidence="1">Membrane</location>
        <topology evidence="1">Multi-pass membrane protein</topology>
    </subcellularLocation>
</comment>
<feature type="transmembrane region" description="Helical" evidence="10">
    <location>
        <begin position="457"/>
        <end position="482"/>
    </location>
</feature>
<feature type="transmembrane region" description="Helical" evidence="10">
    <location>
        <begin position="417"/>
        <end position="437"/>
    </location>
</feature>
<feature type="transmembrane region" description="Helical" evidence="10">
    <location>
        <begin position="1056"/>
        <end position="1075"/>
    </location>
</feature>
<evidence type="ECO:0000256" key="9">
    <source>
        <dbReference type="ARBA" id="ARBA00023136"/>
    </source>
</evidence>
<evidence type="ECO:0000313" key="13">
    <source>
        <dbReference type="Proteomes" id="UP000822688"/>
    </source>
</evidence>
<dbReference type="GO" id="GO:0005524">
    <property type="term" value="F:ATP binding"/>
    <property type="evidence" value="ECO:0007669"/>
    <property type="project" value="UniProtKB-KW"/>
</dbReference>
<dbReference type="GO" id="GO:0140359">
    <property type="term" value="F:ABC-type transporter activity"/>
    <property type="evidence" value="ECO:0007669"/>
    <property type="project" value="InterPro"/>
</dbReference>
<keyword evidence="3" id="KW-0813">Transport</keyword>
<evidence type="ECO:0000256" key="10">
    <source>
        <dbReference type="SAM" id="Phobius"/>
    </source>
</evidence>
<feature type="transmembrane region" description="Helical" evidence="10">
    <location>
        <begin position="1102"/>
        <end position="1121"/>
    </location>
</feature>
<feature type="domain" description="ABC transporter" evidence="11">
    <location>
        <begin position="1545"/>
        <end position="1779"/>
    </location>
</feature>
<feature type="domain" description="ABC transporter" evidence="11">
    <location>
        <begin position="678"/>
        <end position="908"/>
    </location>
</feature>
<dbReference type="GO" id="GO:0016887">
    <property type="term" value="F:ATP hydrolysis activity"/>
    <property type="evidence" value="ECO:0007669"/>
    <property type="project" value="InterPro"/>
</dbReference>
<feature type="transmembrane region" description="Helical" evidence="10">
    <location>
        <begin position="1322"/>
        <end position="1350"/>
    </location>
</feature>
<dbReference type="EMBL" id="CM026425">
    <property type="protein sequence ID" value="KAG0577298.1"/>
    <property type="molecule type" value="Genomic_DNA"/>
</dbReference>
<keyword evidence="8 10" id="KW-1133">Transmembrane helix</keyword>